<keyword evidence="7" id="KW-0862">Zinc</keyword>
<comment type="subcellular location">
    <subcellularLocation>
        <location evidence="2">Membrane</location>
        <topology evidence="2">Multi-pass membrane protein</topology>
    </subcellularLocation>
    <subcellularLocation>
        <location evidence="1">Nucleus</location>
    </subcellularLocation>
</comment>
<evidence type="ECO:0000256" key="12">
    <source>
        <dbReference type="ARBA" id="ARBA00023242"/>
    </source>
</evidence>
<evidence type="ECO:0000313" key="18">
    <source>
        <dbReference type="EMBL" id="CAF3671045.1"/>
    </source>
</evidence>
<dbReference type="Gene3D" id="6.10.140.2220">
    <property type="match status" value="1"/>
</dbReference>
<comment type="caution">
    <text evidence="18">The sequence shown here is derived from an EMBL/GenBank/DDBJ whole genome shotgun (WGS) entry which is preliminary data.</text>
</comment>
<dbReference type="GO" id="GO:0006351">
    <property type="term" value="P:DNA-templated transcription"/>
    <property type="evidence" value="ECO:0007669"/>
    <property type="project" value="InterPro"/>
</dbReference>
<feature type="transmembrane region" description="Helical" evidence="14">
    <location>
        <begin position="773"/>
        <end position="795"/>
    </location>
</feature>
<gene>
    <name evidence="17" type="ORF">OVA965_LOCUS8993</name>
    <name evidence="18" type="ORF">TMI583_LOCUS8989</name>
</gene>
<proteinExistence type="predicted"/>
<dbReference type="SMART" id="SM00549">
    <property type="entry name" value="TAFH"/>
    <property type="match status" value="1"/>
</dbReference>
<organism evidence="18 19">
    <name type="scientific">Didymodactylos carnosus</name>
    <dbReference type="NCBI Taxonomy" id="1234261"/>
    <lineage>
        <taxon>Eukaryota</taxon>
        <taxon>Metazoa</taxon>
        <taxon>Spiralia</taxon>
        <taxon>Gnathifera</taxon>
        <taxon>Rotifera</taxon>
        <taxon>Eurotatoria</taxon>
        <taxon>Bdelloidea</taxon>
        <taxon>Philodinida</taxon>
        <taxon>Philodinidae</taxon>
        <taxon>Didymodactylos</taxon>
    </lineage>
</organism>
<dbReference type="InterPro" id="IPR037249">
    <property type="entry name" value="TAFH/NHR1_dom_sf"/>
</dbReference>
<keyword evidence="11" id="KW-0804">Transcription</keyword>
<evidence type="ECO:0000256" key="13">
    <source>
        <dbReference type="PROSITE-ProRule" id="PRU00134"/>
    </source>
</evidence>
<dbReference type="Proteomes" id="UP000682733">
    <property type="component" value="Unassembled WGS sequence"/>
</dbReference>
<dbReference type="InterPro" id="IPR003894">
    <property type="entry name" value="TAFH_NHR1"/>
</dbReference>
<dbReference type="PROSITE" id="PS50865">
    <property type="entry name" value="ZF_MYND_2"/>
    <property type="match status" value="1"/>
</dbReference>
<dbReference type="Pfam" id="PF13813">
    <property type="entry name" value="MBOAT_2"/>
    <property type="match status" value="1"/>
</dbReference>
<feature type="domain" description="TAFH" evidence="16">
    <location>
        <begin position="61"/>
        <end position="156"/>
    </location>
</feature>
<dbReference type="InterPro" id="IPR013289">
    <property type="entry name" value="CBFA2T1/2/3"/>
</dbReference>
<dbReference type="EMBL" id="CAJNOK010003112">
    <property type="protein sequence ID" value="CAF0888376.1"/>
    <property type="molecule type" value="Genomic_DNA"/>
</dbReference>
<keyword evidence="3" id="KW-0678">Repressor</keyword>
<dbReference type="Gene3D" id="1.20.120.1110">
    <property type="entry name" value="TAFH/NHR1 domain"/>
    <property type="match status" value="1"/>
</dbReference>
<feature type="domain" description="MYND-type" evidence="15">
    <location>
        <begin position="407"/>
        <end position="443"/>
    </location>
</feature>
<dbReference type="Pfam" id="PF07531">
    <property type="entry name" value="TAFH"/>
    <property type="match status" value="1"/>
</dbReference>
<dbReference type="InterPro" id="IPR014896">
    <property type="entry name" value="NHR2"/>
</dbReference>
<evidence type="ECO:0000256" key="9">
    <source>
        <dbReference type="ARBA" id="ARBA00023015"/>
    </source>
</evidence>
<sequence>LILRMPADSPNCTLDKFTTSPSTVNMTTIVTPAILLSNGTTKGSLLPTPQLTRSTSPRLETRQLNKLRRFLSTLYHFGSDISSEIGERVKTLILSIVNNAVSVEEFHAKVQQITNFPLRPFALPFLKTTLPLLQKDILYMARQAKQSTAQFISQREDLIFLPREISEISTKDFNENGKRKLNDDLRELDDKQYPSKHSSTACTSPPLMHPNLSLKNNSFYSTITTSTTNSYSTSSSNRLVDTMRRDFKDKERSFTAYLREYASDFKDITDKTMDDDWKNAESMLNCVLDMVTKAKRALFILQQKDTHLRRLVETNDLEWRRRHSELLTQTEDRIMEVRRKAEETVIEIKRQGLIDIQKAVSNSEQKSSELLTCEREQFQRITQEVKQKSFEDAYTLLNIQEDGPEQCWHCGRKAIETCSGCSVARYCGLFCQHRDWSLHQKLCGPDLKQKLTENLLCGGTRRAYKIQTSTISPNNNNHQHMQNNVTTTTSDLPPSIKTSSTPVLIETSHSTCTTPLLYVSSPPTDEPEHTSTLDTTINHQQHDSNALNITTTTSVVKTEVFEEQNVIPLCHRLPSALFNGLTAGVAIYHTQKVIEWIIYRSREFSTWTFFDMHHELYSHLVYTSHKTVNLIENKQIFSPSTTLYVKLTDNFHLQLDIIKHYLFLDILVFLVNELSSNYDSHCLIVKIIITHLYGYIIFVFLLFNYDCVKTILVLIFNRRLDTIPELFRSPYLATSPKNFWKRWHQMYRNTWLHIIYIPISTLIRQLHPTSTKLIYFGLPAMAVFLFSGIIHEYIVYGAFQIITGEQLLFFTMQGIAVNIEHVLVKKCNVTMPNWLGFLLTFLFNGITGIYFVRPWVKSLRLIKMKFSIIDAVYHGFLQ</sequence>
<evidence type="ECO:0000256" key="7">
    <source>
        <dbReference type="ARBA" id="ARBA00022833"/>
    </source>
</evidence>
<keyword evidence="10 14" id="KW-0472">Membrane</keyword>
<feature type="transmembrane region" description="Helical" evidence="14">
    <location>
        <begin position="836"/>
        <end position="856"/>
    </location>
</feature>
<keyword evidence="5" id="KW-0479">Metal-binding</keyword>
<dbReference type="EMBL" id="CAJOBA010003113">
    <property type="protein sequence ID" value="CAF3671045.1"/>
    <property type="molecule type" value="Genomic_DNA"/>
</dbReference>
<dbReference type="Gene3D" id="6.10.250.230">
    <property type="match status" value="1"/>
</dbReference>
<accession>A0A8S2HPW3</accession>
<keyword evidence="8 14" id="KW-1133">Transmembrane helix</keyword>
<keyword evidence="9" id="KW-0805">Transcription regulation</keyword>
<evidence type="ECO:0000256" key="11">
    <source>
        <dbReference type="ARBA" id="ARBA00023163"/>
    </source>
</evidence>
<reference evidence="18" key="1">
    <citation type="submission" date="2021-02" db="EMBL/GenBank/DDBJ databases">
        <authorList>
            <person name="Nowell W R."/>
        </authorList>
    </citation>
    <scope>NUCLEOTIDE SEQUENCE</scope>
</reference>
<dbReference type="InterPro" id="IPR002893">
    <property type="entry name" value="Znf_MYND"/>
</dbReference>
<dbReference type="GO" id="GO:0005634">
    <property type="term" value="C:nucleus"/>
    <property type="evidence" value="ECO:0007669"/>
    <property type="project" value="UniProtKB-SubCell"/>
</dbReference>
<keyword evidence="12" id="KW-0539">Nucleus</keyword>
<evidence type="ECO:0000256" key="3">
    <source>
        <dbReference type="ARBA" id="ARBA00022491"/>
    </source>
</evidence>
<dbReference type="GO" id="GO:0003714">
    <property type="term" value="F:transcription corepressor activity"/>
    <property type="evidence" value="ECO:0007669"/>
    <property type="project" value="InterPro"/>
</dbReference>
<feature type="non-terminal residue" evidence="18">
    <location>
        <position position="1"/>
    </location>
</feature>
<dbReference type="Pfam" id="PF08788">
    <property type="entry name" value="NHR2"/>
    <property type="match status" value="1"/>
</dbReference>
<keyword evidence="4 14" id="KW-0812">Transmembrane</keyword>
<evidence type="ECO:0000256" key="6">
    <source>
        <dbReference type="ARBA" id="ARBA00022771"/>
    </source>
</evidence>
<dbReference type="Proteomes" id="UP000677228">
    <property type="component" value="Unassembled WGS sequence"/>
</dbReference>
<evidence type="ECO:0000313" key="19">
    <source>
        <dbReference type="Proteomes" id="UP000682733"/>
    </source>
</evidence>
<evidence type="ECO:0000256" key="10">
    <source>
        <dbReference type="ARBA" id="ARBA00023136"/>
    </source>
</evidence>
<evidence type="ECO:0000256" key="8">
    <source>
        <dbReference type="ARBA" id="ARBA00022989"/>
    </source>
</evidence>
<evidence type="ECO:0008006" key="20">
    <source>
        <dbReference type="Google" id="ProtNLM"/>
    </source>
</evidence>
<evidence type="ECO:0000259" key="15">
    <source>
        <dbReference type="PROSITE" id="PS50865"/>
    </source>
</evidence>
<dbReference type="Pfam" id="PF01753">
    <property type="entry name" value="zf-MYND"/>
    <property type="match status" value="1"/>
</dbReference>
<dbReference type="SUPFAM" id="SSF144232">
    <property type="entry name" value="HIT/MYND zinc finger-like"/>
    <property type="match status" value="1"/>
</dbReference>
<dbReference type="PRINTS" id="PR01875">
    <property type="entry name" value="ETOFAMILY"/>
</dbReference>
<dbReference type="PROSITE" id="PS51119">
    <property type="entry name" value="TAFH"/>
    <property type="match status" value="1"/>
</dbReference>
<protein>
    <recommendedName>
        <fullName evidence="20">Protein CBFA2T3</fullName>
    </recommendedName>
</protein>
<evidence type="ECO:0000256" key="14">
    <source>
        <dbReference type="SAM" id="Phobius"/>
    </source>
</evidence>
<dbReference type="PROSITE" id="PS01360">
    <property type="entry name" value="ZF_MYND_1"/>
    <property type="match status" value="1"/>
</dbReference>
<dbReference type="AlphaFoldDB" id="A0A8S2HPW3"/>
<evidence type="ECO:0000256" key="4">
    <source>
        <dbReference type="ARBA" id="ARBA00022692"/>
    </source>
</evidence>
<dbReference type="PANTHER" id="PTHR10379">
    <property type="entry name" value="MTG8 ETO EIGHT TWENTY ONE PROTEIN"/>
    <property type="match status" value="1"/>
</dbReference>
<evidence type="ECO:0000256" key="1">
    <source>
        <dbReference type="ARBA" id="ARBA00004123"/>
    </source>
</evidence>
<keyword evidence="6 13" id="KW-0863">Zinc-finger</keyword>
<evidence type="ECO:0000259" key="16">
    <source>
        <dbReference type="PROSITE" id="PS51119"/>
    </source>
</evidence>
<name>A0A8S2HPW3_9BILA</name>
<dbReference type="InterPro" id="IPR032805">
    <property type="entry name" value="Wax_synthase_dom"/>
</dbReference>
<evidence type="ECO:0000313" key="17">
    <source>
        <dbReference type="EMBL" id="CAF0888376.1"/>
    </source>
</evidence>
<dbReference type="GO" id="GO:0008270">
    <property type="term" value="F:zinc ion binding"/>
    <property type="evidence" value="ECO:0007669"/>
    <property type="project" value="UniProtKB-KW"/>
</dbReference>
<evidence type="ECO:0000256" key="5">
    <source>
        <dbReference type="ARBA" id="ARBA00022723"/>
    </source>
</evidence>
<dbReference type="GO" id="GO:0016020">
    <property type="term" value="C:membrane"/>
    <property type="evidence" value="ECO:0007669"/>
    <property type="project" value="UniProtKB-SubCell"/>
</dbReference>
<feature type="transmembrane region" description="Helical" evidence="14">
    <location>
        <begin position="692"/>
        <end position="716"/>
    </location>
</feature>
<evidence type="ECO:0000256" key="2">
    <source>
        <dbReference type="ARBA" id="ARBA00004141"/>
    </source>
</evidence>
<dbReference type="SUPFAM" id="SSF158553">
    <property type="entry name" value="TAFH domain-like"/>
    <property type="match status" value="1"/>
</dbReference>
<dbReference type="PANTHER" id="PTHR10379:SF14">
    <property type="entry name" value="NERVY, ISOFORM D"/>
    <property type="match status" value="1"/>
</dbReference>